<accession>A0ACC6V325</accession>
<evidence type="ECO:0000313" key="2">
    <source>
        <dbReference type="Proteomes" id="UP000033636"/>
    </source>
</evidence>
<comment type="caution">
    <text evidence="1">The sequence shown here is derived from an EMBL/GenBank/DDBJ whole genome shotgun (WGS) entry which is preliminary data.</text>
</comment>
<sequence>MTVLEIKDLHVSVEGKEILKGVSLVVRSGEIVALMGPNGSGKSTLFQTIAGNPKYVVTQGDILLDGVSIKDLTPEERFAKGLFVGFQSPVAVPEVRFAFLVQAILNKKMGKKLSDANPRLGEAYKLASELGLKLDVFNRGVGAGFSGGEFKRAEVLLALLTKPAVTVLDEPDSGLDIDGMAAVGKALLGLAKSGGGVLLSTHYARILKFLEPHKVYVMYEGRLVMEGGAEIVRKVEEVGYEGLFKNGGL</sequence>
<evidence type="ECO:0000313" key="1">
    <source>
        <dbReference type="EMBL" id="MFB6491442.1"/>
    </source>
</evidence>
<proteinExistence type="predicted"/>
<dbReference type="EMBL" id="JZWT02000035">
    <property type="protein sequence ID" value="MFB6491442.1"/>
    <property type="molecule type" value="Genomic_DNA"/>
</dbReference>
<dbReference type="Proteomes" id="UP000033636">
    <property type="component" value="Unassembled WGS sequence"/>
</dbReference>
<protein>
    <submittedName>
        <fullName evidence="1">Fe-S cluster assembly ATPase SufC</fullName>
    </submittedName>
</protein>
<gene>
    <name evidence="1" type="primary">sufC</name>
    <name evidence="1" type="ORF">TU35_009480</name>
</gene>
<name>A0ACC6V325_9CREN</name>
<reference evidence="1" key="1">
    <citation type="submission" date="2024-07" db="EMBL/GenBank/DDBJ databases">
        <title>Metagenome and Metagenome-Assembled Genomes of Archaea from a hot spring from the geothermal field of Los Azufres, Mexico.</title>
        <authorList>
            <person name="Marin-Paredes R."/>
            <person name="Martinez-Romero E."/>
            <person name="Servin-Garciduenas L.E."/>
        </authorList>
    </citation>
    <scope>NUCLEOTIDE SEQUENCE</scope>
</reference>
<organism evidence="1 2">
    <name type="scientific">Thermoproteus sp. AZ2</name>
    <dbReference type="NCBI Taxonomy" id="1609232"/>
    <lineage>
        <taxon>Archaea</taxon>
        <taxon>Thermoproteota</taxon>
        <taxon>Thermoprotei</taxon>
        <taxon>Thermoproteales</taxon>
        <taxon>Thermoproteaceae</taxon>
        <taxon>Thermoproteus</taxon>
    </lineage>
</organism>